<dbReference type="GeneID" id="28725813"/>
<dbReference type="OrthoDB" id="272392at2759"/>
<protein>
    <recommendedName>
        <fullName evidence="4 9">DNA-directed RNA polymerase III subunit RPC3</fullName>
        <shortName evidence="9">RNA polymerase III subunit C3</shortName>
    </recommendedName>
</protein>
<evidence type="ECO:0000256" key="1">
    <source>
        <dbReference type="ARBA" id="ARBA00004123"/>
    </source>
</evidence>
<dbReference type="GO" id="GO:0006351">
    <property type="term" value="P:DNA-templated transcription"/>
    <property type="evidence" value="ECO:0007669"/>
    <property type="project" value="InterPro"/>
</dbReference>
<evidence type="ECO:0000256" key="3">
    <source>
        <dbReference type="ARBA" id="ARBA00011206"/>
    </source>
</evidence>
<comment type="subcellular location">
    <subcellularLocation>
        <location evidence="1 9">Nucleus</location>
    </subcellularLocation>
</comment>
<keyword evidence="6 9" id="KW-0804">Transcription</keyword>
<dbReference type="GO" id="GO:0003697">
    <property type="term" value="F:single-stranded DNA binding"/>
    <property type="evidence" value="ECO:0007669"/>
    <property type="project" value="UniProtKB-UniRule"/>
</dbReference>
<comment type="function">
    <text evidence="8 9">DNA-dependent RNA polymerase catalyzes the transcription of DNA into RNA using the four ribonucleoside triphosphates as substrates. Specific core component of RNA polymerase III which synthesizes small RNAs, such as 5S rRNA and tRNAs.</text>
</comment>
<feature type="domain" description="DNA-directed RNA polymerase III subunit RPC3 winged-helix" evidence="13">
    <location>
        <begin position="484"/>
        <end position="558"/>
    </location>
</feature>
<sequence length="644" mass="72808">MSLTDLVASVASNEATEETKTGGEQAPILGADVPVSSLEMRTLCPETFLYGELARLHLGERAEIVALMLLNKGRLTVSELSQGIPELSTKSIKTILVSLIQLRCVMYLEEKSMSGRQMTYYYFNREGFQLMLYAGDIVSVIESYFEDESARIIAVQIVQNVLALGSLATKDYLSSMNMPGVHVSEIVAMFVKLVELGFLVPLSAVHYTPVGDLWSVLYKREYNAIPKTSVLSDAKKRAEAKAKTKQHFSKILKSTEFRSVLTTDPQTSLRKVKETVPLTFDLQRYMKNRRSRHLVQLAKSRVGTVPSIIYQTALKITELHSPSLFDPLCKTGLLQELEEKISIEEDRNLDDEKLPGVTFNAVDISRHLPDIDLRGSLVSEQRTSKRPTQQSEPQKRMKTEDGFVVPQNPLPPVLEEAEDYDEDQNELLMADDSALEPRSLELINGHLKLLATASIPFLIESKPGLYFVPYSKIIPLLKTAVYDCIIASTVGPSAHRILRCVRDNNLVSEKVINNTALMKERDIRSVVATLVRYNALEIVEVPRTVDRAASRAVFLFRIHEQHAFDFMKQNLTWNIANSIHKIEILKEENATLLKKAQREDVKGKEAELLLPTELNQLKLVNERELNSYARRIRLLSLWEVFTMF</sequence>
<dbReference type="InterPro" id="IPR036390">
    <property type="entry name" value="WH_DNA-bd_sf"/>
</dbReference>
<dbReference type="Pfam" id="PF22536">
    <property type="entry name" value="WHD_POLR3C"/>
    <property type="match status" value="1"/>
</dbReference>
<organism evidence="14 15">
    <name type="scientific">Eremothecium sinecaudum</name>
    <dbReference type="NCBI Taxonomy" id="45286"/>
    <lineage>
        <taxon>Eukaryota</taxon>
        <taxon>Fungi</taxon>
        <taxon>Dikarya</taxon>
        <taxon>Ascomycota</taxon>
        <taxon>Saccharomycotina</taxon>
        <taxon>Saccharomycetes</taxon>
        <taxon>Saccharomycetales</taxon>
        <taxon>Saccharomycetaceae</taxon>
        <taxon>Eremothecium</taxon>
    </lineage>
</organism>
<dbReference type="PANTHER" id="PTHR12949">
    <property type="entry name" value="RNA POLYMERASE III DNA DIRECTED -RELATED"/>
    <property type="match status" value="1"/>
</dbReference>
<dbReference type="InterPro" id="IPR036388">
    <property type="entry name" value="WH-like_DNA-bd_sf"/>
</dbReference>
<name>A0A0X8HW23_9SACH</name>
<dbReference type="PANTHER" id="PTHR12949:SF0">
    <property type="entry name" value="DNA-DIRECTED RNA POLYMERASE III SUBUNIT RPC3"/>
    <property type="match status" value="1"/>
</dbReference>
<evidence type="ECO:0000256" key="4">
    <source>
        <dbReference type="ARBA" id="ARBA00016689"/>
    </source>
</evidence>
<feature type="compositionally biased region" description="Polar residues" evidence="10">
    <location>
        <begin position="378"/>
        <end position="392"/>
    </location>
</feature>
<dbReference type="InterPro" id="IPR008806">
    <property type="entry name" value="RNA_pol_III_Rpc82_C"/>
</dbReference>
<evidence type="ECO:0000313" key="15">
    <source>
        <dbReference type="Proteomes" id="UP000243052"/>
    </source>
</evidence>
<evidence type="ECO:0000259" key="13">
    <source>
        <dbReference type="Pfam" id="PF22536"/>
    </source>
</evidence>
<comment type="subunit">
    <text evidence="3 9">Component of the RNA polymerase III (Pol III) complex consisting of 17 subunits.</text>
</comment>
<dbReference type="Gene3D" id="1.10.10.10">
    <property type="entry name" value="Winged helix-like DNA-binding domain superfamily/Winged helix DNA-binding domain"/>
    <property type="match status" value="2"/>
</dbReference>
<dbReference type="InterPro" id="IPR055207">
    <property type="entry name" value="POLR3C_WHD"/>
</dbReference>
<keyword evidence="15" id="KW-1185">Reference proteome</keyword>
<evidence type="ECO:0000256" key="2">
    <source>
        <dbReference type="ARBA" id="ARBA00006835"/>
    </source>
</evidence>
<evidence type="ECO:0000256" key="7">
    <source>
        <dbReference type="ARBA" id="ARBA00023242"/>
    </source>
</evidence>
<dbReference type="InterPro" id="IPR039748">
    <property type="entry name" value="RPC3"/>
</dbReference>
<reference evidence="14 15" key="1">
    <citation type="submission" date="2016-01" db="EMBL/GenBank/DDBJ databases">
        <title>Genome sequence of the yeast Holleya sinecauda.</title>
        <authorList>
            <person name="Dietrich F.S."/>
        </authorList>
    </citation>
    <scope>NUCLEOTIDE SEQUENCE [LARGE SCALE GENOMIC DNA]</scope>
    <source>
        <strain evidence="14 15">ATCC 58844</strain>
    </source>
</reference>
<comment type="similarity">
    <text evidence="2 9">Belongs to the RNA polymerase beta chain family.</text>
</comment>
<evidence type="ECO:0000256" key="8">
    <source>
        <dbReference type="ARBA" id="ARBA00025127"/>
    </source>
</evidence>
<dbReference type="EMBL" id="CP014248">
    <property type="protein sequence ID" value="AMD22460.1"/>
    <property type="molecule type" value="Genomic_DNA"/>
</dbReference>
<dbReference type="RefSeq" id="XP_017989456.1">
    <property type="nucleotide sequence ID" value="XM_018134272.1"/>
</dbReference>
<gene>
    <name evidence="14" type="ORF">AW171_hschr84502</name>
</gene>
<dbReference type="SUPFAM" id="SSF46785">
    <property type="entry name" value="Winged helix' DNA-binding domain"/>
    <property type="match status" value="1"/>
</dbReference>
<dbReference type="Proteomes" id="UP000243052">
    <property type="component" value="Chromosome viii"/>
</dbReference>
<dbReference type="AlphaFoldDB" id="A0A0X8HW23"/>
<dbReference type="Pfam" id="PF08221">
    <property type="entry name" value="HTH_9"/>
    <property type="match status" value="1"/>
</dbReference>
<evidence type="ECO:0000256" key="6">
    <source>
        <dbReference type="ARBA" id="ARBA00023163"/>
    </source>
</evidence>
<dbReference type="Pfam" id="PF05645">
    <property type="entry name" value="RNA_pol_Rpc82"/>
    <property type="match status" value="1"/>
</dbReference>
<feature type="domain" description="RNA polymerase III subunit RPC82-related helix-turn-helix" evidence="12">
    <location>
        <begin position="48"/>
        <end position="110"/>
    </location>
</feature>
<evidence type="ECO:0000259" key="12">
    <source>
        <dbReference type="Pfam" id="PF08221"/>
    </source>
</evidence>
<keyword evidence="5 9" id="KW-0240">DNA-directed RNA polymerase</keyword>
<evidence type="ECO:0000256" key="5">
    <source>
        <dbReference type="ARBA" id="ARBA00022478"/>
    </source>
</evidence>
<evidence type="ECO:0000256" key="9">
    <source>
        <dbReference type="RuleBase" id="RU367076"/>
    </source>
</evidence>
<accession>A0A0X8HW23</accession>
<dbReference type="InterPro" id="IPR013197">
    <property type="entry name" value="RNA_pol_III_RPC82-rel_HTH"/>
</dbReference>
<proteinExistence type="inferred from homology"/>
<feature type="domain" description="RNA polymerase III Rpc82 C -terminal" evidence="11">
    <location>
        <begin position="189"/>
        <end position="476"/>
    </location>
</feature>
<evidence type="ECO:0000256" key="10">
    <source>
        <dbReference type="SAM" id="MobiDB-lite"/>
    </source>
</evidence>
<dbReference type="STRING" id="45286.A0A0X8HW23"/>
<dbReference type="GO" id="GO:0005666">
    <property type="term" value="C:RNA polymerase III complex"/>
    <property type="evidence" value="ECO:0007669"/>
    <property type="project" value="UniProtKB-UniRule"/>
</dbReference>
<dbReference type="Pfam" id="PF20912">
    <property type="entry name" value="RPC3_helical"/>
    <property type="match status" value="1"/>
</dbReference>
<feature type="region of interest" description="Disordered" evidence="10">
    <location>
        <begin position="375"/>
        <end position="409"/>
    </location>
</feature>
<evidence type="ECO:0000313" key="14">
    <source>
        <dbReference type="EMBL" id="AMD22460.1"/>
    </source>
</evidence>
<keyword evidence="7 9" id="KW-0539">Nucleus</keyword>
<evidence type="ECO:0000259" key="11">
    <source>
        <dbReference type="Pfam" id="PF05645"/>
    </source>
</evidence>